<feature type="transmembrane region" description="Helical" evidence="1">
    <location>
        <begin position="413"/>
        <end position="433"/>
    </location>
</feature>
<keyword evidence="1" id="KW-0812">Transmembrane</keyword>
<feature type="transmembrane region" description="Helical" evidence="1">
    <location>
        <begin position="264"/>
        <end position="289"/>
    </location>
</feature>
<sequence>MSHSLIWIVFNSAICFVAVELTTIGTITEDGMGETFLKVDDFSEIPCEDKRATDSHVKTSSFGRCEMYVNNATIDTFVKTIEEHNYKFIHISLRFNGTGSVNFTKCVIQPQEWVWTFPGHSGGTIQYLHWPTQYSVWSLGLLTEDVLLQSFPVDINMDDMTTYPVVIGQMNTTVRIARALTNMVHRMIDEFKLPRTRYRTNYFCYKSRILIRQPLLYMICHHVLCPVETIGYSCCHVTFSHEKEKKPVTYCSNDVLQHNHVWRVFPIMTGLVLFLYFPIFLFQFCSAVYDWIHLSKRHRQQNKPNGEGETMYLLKSNRTTRGIEWLSYNPISIWWIFSRPVRHVCEYMPMGVSRLFRFMLAILSVSVIVVKIVVHGIYQKDFVIASVRQGSPMDFLSVLAGYELGKKNFMPDFGGPLIATGFYIVGVVLFMCIPKDLSKVLGRGLPQNTPTAVPLSPLFISVGDKQRLTSFNIETKSNGYSQLSTTMVANFFLLLNPSFVVYVFKIQLRRLKSVVSYFLVTNNYAACFICISLVPCYIAMCVLEIFLCLIFYGMPMLMFMFVIVRAYCTAVWNQVRAKHVCWKCVVVLFLPQMVASLTFVVYMLNIVFVDSFLFLSRVAIFAYTGMFAYTTLSSGYLVLGVTVFMYIGESIHKIKTVYTKTFRKMLELCKIHDEKHESAKVYALVDDVACIPSELFMDVVHKYQPLRVQLFKAVMKITIIVLVLYISVELLVSFEKFRELSTVTQAVTTLLVCAVPKFIRSICKRDMARDKQKWKRELSRFITDYCRETDVLSLSYNDNGVDILVDTL</sequence>
<feature type="transmembrane region" description="Helical" evidence="1">
    <location>
        <begin position="483"/>
        <end position="504"/>
    </location>
</feature>
<feature type="transmembrane region" description="Helical" evidence="1">
    <location>
        <begin position="358"/>
        <end position="378"/>
    </location>
</feature>
<gene>
    <name evidence="2" type="ORF">KP79_PYT05415</name>
</gene>
<feature type="transmembrane region" description="Helical" evidence="1">
    <location>
        <begin position="516"/>
        <end position="540"/>
    </location>
</feature>
<dbReference type="OrthoDB" id="6130724at2759"/>
<keyword evidence="1" id="KW-1133">Transmembrane helix</keyword>
<feature type="transmembrane region" description="Helical" evidence="1">
    <location>
        <begin position="620"/>
        <end position="647"/>
    </location>
</feature>
<organism evidence="2 3">
    <name type="scientific">Mizuhopecten yessoensis</name>
    <name type="common">Japanese scallop</name>
    <name type="synonym">Patinopecten yessoensis</name>
    <dbReference type="NCBI Taxonomy" id="6573"/>
    <lineage>
        <taxon>Eukaryota</taxon>
        <taxon>Metazoa</taxon>
        <taxon>Spiralia</taxon>
        <taxon>Lophotrochozoa</taxon>
        <taxon>Mollusca</taxon>
        <taxon>Bivalvia</taxon>
        <taxon>Autobranchia</taxon>
        <taxon>Pteriomorphia</taxon>
        <taxon>Pectinida</taxon>
        <taxon>Pectinoidea</taxon>
        <taxon>Pectinidae</taxon>
        <taxon>Mizuhopecten</taxon>
    </lineage>
</organism>
<reference evidence="2 3" key="1">
    <citation type="journal article" date="2017" name="Nat. Ecol. Evol.">
        <title>Scallop genome provides insights into evolution of bilaterian karyotype and development.</title>
        <authorList>
            <person name="Wang S."/>
            <person name="Zhang J."/>
            <person name="Jiao W."/>
            <person name="Li J."/>
            <person name="Xun X."/>
            <person name="Sun Y."/>
            <person name="Guo X."/>
            <person name="Huan P."/>
            <person name="Dong B."/>
            <person name="Zhang L."/>
            <person name="Hu X."/>
            <person name="Sun X."/>
            <person name="Wang J."/>
            <person name="Zhao C."/>
            <person name="Wang Y."/>
            <person name="Wang D."/>
            <person name="Huang X."/>
            <person name="Wang R."/>
            <person name="Lv J."/>
            <person name="Li Y."/>
            <person name="Zhang Z."/>
            <person name="Liu B."/>
            <person name="Lu W."/>
            <person name="Hui Y."/>
            <person name="Liang J."/>
            <person name="Zhou Z."/>
            <person name="Hou R."/>
            <person name="Li X."/>
            <person name="Liu Y."/>
            <person name="Li H."/>
            <person name="Ning X."/>
            <person name="Lin Y."/>
            <person name="Zhao L."/>
            <person name="Xing Q."/>
            <person name="Dou J."/>
            <person name="Li Y."/>
            <person name="Mao J."/>
            <person name="Guo H."/>
            <person name="Dou H."/>
            <person name="Li T."/>
            <person name="Mu C."/>
            <person name="Jiang W."/>
            <person name="Fu Q."/>
            <person name="Fu X."/>
            <person name="Miao Y."/>
            <person name="Liu J."/>
            <person name="Yu Q."/>
            <person name="Li R."/>
            <person name="Liao H."/>
            <person name="Li X."/>
            <person name="Kong Y."/>
            <person name="Jiang Z."/>
            <person name="Chourrout D."/>
            <person name="Li R."/>
            <person name="Bao Z."/>
        </authorList>
    </citation>
    <scope>NUCLEOTIDE SEQUENCE [LARGE SCALE GENOMIC DNA]</scope>
    <source>
        <strain evidence="2 3">PY_sf001</strain>
    </source>
</reference>
<protein>
    <submittedName>
        <fullName evidence="2">Uncharacterized protein</fullName>
    </submittedName>
</protein>
<feature type="transmembrane region" description="Helical" evidence="1">
    <location>
        <begin position="6"/>
        <end position="28"/>
    </location>
</feature>
<feature type="transmembrane region" description="Helical" evidence="1">
    <location>
        <begin position="740"/>
        <end position="759"/>
    </location>
</feature>
<feature type="transmembrane region" description="Helical" evidence="1">
    <location>
        <begin position="713"/>
        <end position="734"/>
    </location>
</feature>
<evidence type="ECO:0000313" key="3">
    <source>
        <dbReference type="Proteomes" id="UP000242188"/>
    </source>
</evidence>
<comment type="caution">
    <text evidence="2">The sequence shown here is derived from an EMBL/GenBank/DDBJ whole genome shotgun (WGS) entry which is preliminary data.</text>
</comment>
<dbReference type="Proteomes" id="UP000242188">
    <property type="component" value="Unassembled WGS sequence"/>
</dbReference>
<evidence type="ECO:0000256" key="1">
    <source>
        <dbReference type="SAM" id="Phobius"/>
    </source>
</evidence>
<keyword evidence="3" id="KW-1185">Reference proteome</keyword>
<feature type="transmembrane region" description="Helical" evidence="1">
    <location>
        <begin position="580"/>
        <end position="608"/>
    </location>
</feature>
<name>A0A210PF79_MIZYE</name>
<feature type="transmembrane region" description="Helical" evidence="1">
    <location>
        <begin position="546"/>
        <end position="568"/>
    </location>
</feature>
<keyword evidence="1" id="KW-0472">Membrane</keyword>
<proteinExistence type="predicted"/>
<evidence type="ECO:0000313" key="2">
    <source>
        <dbReference type="EMBL" id="OWF35150.1"/>
    </source>
</evidence>
<feature type="transmembrane region" description="Helical" evidence="1">
    <location>
        <begin position="445"/>
        <end position="463"/>
    </location>
</feature>
<dbReference type="EMBL" id="NEDP02076739">
    <property type="protein sequence ID" value="OWF35150.1"/>
    <property type="molecule type" value="Genomic_DNA"/>
</dbReference>
<dbReference type="AlphaFoldDB" id="A0A210PF79"/>
<accession>A0A210PF79</accession>